<name>A0ABT0JY31_9ACTN</name>
<evidence type="ECO:0000313" key="2">
    <source>
        <dbReference type="Proteomes" id="UP001201873"/>
    </source>
</evidence>
<organism evidence="1 2">
    <name type="scientific">Frankia umida</name>
    <dbReference type="NCBI Taxonomy" id="573489"/>
    <lineage>
        <taxon>Bacteria</taxon>
        <taxon>Bacillati</taxon>
        <taxon>Actinomycetota</taxon>
        <taxon>Actinomycetes</taxon>
        <taxon>Frankiales</taxon>
        <taxon>Frankiaceae</taxon>
        <taxon>Frankia</taxon>
    </lineage>
</organism>
<dbReference type="Proteomes" id="UP001201873">
    <property type="component" value="Unassembled WGS sequence"/>
</dbReference>
<gene>
    <name evidence="1" type="ORF">MXD59_11815</name>
</gene>
<reference evidence="1 2" key="1">
    <citation type="submission" date="2022-04" db="EMBL/GenBank/DDBJ databases">
        <title>Genome diversity in the genus Frankia.</title>
        <authorList>
            <person name="Carlos-Shanley C."/>
            <person name="Hahn D."/>
        </authorList>
    </citation>
    <scope>NUCLEOTIDE SEQUENCE [LARGE SCALE GENOMIC DNA]</scope>
    <source>
        <strain evidence="1 2">Ag45/Mut15</strain>
    </source>
</reference>
<sequence length="58" mass="6266">MNVVPDMANRWDRRVAAAVPRVGEVRALPARRSPDPVTQAARLTAVLVGDVIHNIPVA</sequence>
<accession>A0ABT0JY31</accession>
<dbReference type="EMBL" id="JALKFT010000009">
    <property type="protein sequence ID" value="MCK9876451.1"/>
    <property type="molecule type" value="Genomic_DNA"/>
</dbReference>
<proteinExistence type="predicted"/>
<comment type="caution">
    <text evidence="1">The sequence shown here is derived from an EMBL/GenBank/DDBJ whole genome shotgun (WGS) entry which is preliminary data.</text>
</comment>
<keyword evidence="2" id="KW-1185">Reference proteome</keyword>
<evidence type="ECO:0000313" key="1">
    <source>
        <dbReference type="EMBL" id="MCK9876451.1"/>
    </source>
</evidence>
<protein>
    <submittedName>
        <fullName evidence="1">Uncharacterized protein</fullName>
    </submittedName>
</protein>
<dbReference type="RefSeq" id="WP_248824709.1">
    <property type="nucleotide sequence ID" value="NZ_JALKFT010000009.1"/>
</dbReference>